<dbReference type="InterPro" id="IPR045851">
    <property type="entry name" value="AMP-bd_C_sf"/>
</dbReference>
<dbReference type="InterPro" id="IPR000873">
    <property type="entry name" value="AMP-dep_synth/lig_dom"/>
</dbReference>
<sequence>MNAAASSVPSTPMTAPATAATSADAQDLLALAARCRSQLTAPGAPFELIDLDINGQTVPAYRHAQPTLAALIDAGRAHAAREFMVYENDRWTFERFYQAVDALAGRLQTDYGVAAGERIAIAMRNRPEWAVAFAAAALVGAVPAPLNSFGLHDELLAGLRDVQPRWLLCDAERFAHVKDDLAALHCRAAVVDGAPGQGHADWAALTAPGAPAVQPPALAPDDDALILFTSGASSQAKGVLSTQRAVCQALYNIDYIGAISAMTSPDMIAAMMARGLQPTTLTAVPLFHVSGLHAQLLASLRHGRRLVFMRRWNPAQALQLIQTEKITQFNGAPSMVMQLLAEPGFDDPAITGSLGGVGFGGAGLPQRLIDDVLGRRGDSMSGIGFGLTETNGVGAAASGRLFQLRPHASGLISPIIELRVAEFDGTPLPTGESGELWLRGVTVMKEYCAQPDATARALDGGWFRSGDIGMVDAEGFVRIVDRIKDVINRAGEKIAAAEIESCLLQHPALVEAAVFAQPDDQTGEAVVAVVVLAPGEVLSAQEVQAHVAARLAAYKVPQQVHVRHDSLPRNPAGKMLKTVLKREYASA</sequence>
<gene>
    <name evidence="3" type="ORF">EV674_13623</name>
</gene>
<evidence type="ECO:0000259" key="2">
    <source>
        <dbReference type="Pfam" id="PF13193"/>
    </source>
</evidence>
<dbReference type="Pfam" id="PF00501">
    <property type="entry name" value="AMP-binding"/>
    <property type="match status" value="1"/>
</dbReference>
<dbReference type="CDD" id="cd04433">
    <property type="entry name" value="AFD_class_I"/>
    <property type="match status" value="1"/>
</dbReference>
<dbReference type="Proteomes" id="UP000295182">
    <property type="component" value="Unassembled WGS sequence"/>
</dbReference>
<protein>
    <submittedName>
        <fullName evidence="3">Long-chain acyl-CoA synthetase</fullName>
    </submittedName>
</protein>
<dbReference type="Gene3D" id="3.40.50.12780">
    <property type="entry name" value="N-terminal domain of ligase-like"/>
    <property type="match status" value="1"/>
</dbReference>
<dbReference type="GO" id="GO:0016405">
    <property type="term" value="F:CoA-ligase activity"/>
    <property type="evidence" value="ECO:0007669"/>
    <property type="project" value="TreeGrafter"/>
</dbReference>
<name>A0A4R2MVU5_9BURK</name>
<reference evidence="3 4" key="1">
    <citation type="submission" date="2019-03" db="EMBL/GenBank/DDBJ databases">
        <title>Genomic Encyclopedia of Type Strains, Phase IV (KMG-IV): sequencing the most valuable type-strain genomes for metagenomic binning, comparative biology and taxonomic classification.</title>
        <authorList>
            <person name="Goeker M."/>
        </authorList>
    </citation>
    <scope>NUCLEOTIDE SEQUENCE [LARGE SCALE GENOMIC DNA]</scope>
    <source>
        <strain evidence="3 4">DSM 1837</strain>
    </source>
</reference>
<dbReference type="RefSeq" id="WP_241525017.1">
    <property type="nucleotide sequence ID" value="NZ_QXNC01000038.1"/>
</dbReference>
<dbReference type="PANTHER" id="PTHR24096">
    <property type="entry name" value="LONG-CHAIN-FATTY-ACID--COA LIGASE"/>
    <property type="match status" value="1"/>
</dbReference>
<comment type="caution">
    <text evidence="3">The sequence shown here is derived from an EMBL/GenBank/DDBJ whole genome shotgun (WGS) entry which is preliminary data.</text>
</comment>
<dbReference type="EMBL" id="SLXH01000036">
    <property type="protein sequence ID" value="TCP12693.1"/>
    <property type="molecule type" value="Genomic_DNA"/>
</dbReference>
<dbReference type="InterPro" id="IPR025110">
    <property type="entry name" value="AMP-bd_C"/>
</dbReference>
<evidence type="ECO:0000313" key="3">
    <source>
        <dbReference type="EMBL" id="TCP12693.1"/>
    </source>
</evidence>
<evidence type="ECO:0000313" key="4">
    <source>
        <dbReference type="Proteomes" id="UP000295182"/>
    </source>
</evidence>
<feature type="domain" description="AMP-dependent synthetase/ligase" evidence="1">
    <location>
        <begin position="76"/>
        <end position="447"/>
    </location>
</feature>
<dbReference type="InterPro" id="IPR042099">
    <property type="entry name" value="ANL_N_sf"/>
</dbReference>
<dbReference type="AlphaFoldDB" id="A0A4R2MVU5"/>
<dbReference type="SUPFAM" id="SSF56801">
    <property type="entry name" value="Acetyl-CoA synthetase-like"/>
    <property type="match status" value="1"/>
</dbReference>
<organism evidence="3 4">
    <name type="scientific">Simplicispira metamorpha</name>
    <dbReference type="NCBI Taxonomy" id="80881"/>
    <lineage>
        <taxon>Bacteria</taxon>
        <taxon>Pseudomonadati</taxon>
        <taxon>Pseudomonadota</taxon>
        <taxon>Betaproteobacteria</taxon>
        <taxon>Burkholderiales</taxon>
        <taxon>Comamonadaceae</taxon>
        <taxon>Simplicispira</taxon>
    </lineage>
</organism>
<evidence type="ECO:0000259" key="1">
    <source>
        <dbReference type="Pfam" id="PF00501"/>
    </source>
</evidence>
<feature type="domain" description="AMP-binding enzyme C-terminal" evidence="2">
    <location>
        <begin position="498"/>
        <end position="574"/>
    </location>
</feature>
<accession>A0A4R2MVU5</accession>
<dbReference type="GO" id="GO:0019748">
    <property type="term" value="P:secondary metabolic process"/>
    <property type="evidence" value="ECO:0007669"/>
    <property type="project" value="TreeGrafter"/>
</dbReference>
<dbReference type="PANTHER" id="PTHR24096:SF393">
    <property type="entry name" value="LIGASE, PUTATIVE-RELATED"/>
    <property type="match status" value="1"/>
</dbReference>
<keyword evidence="4" id="KW-1185">Reference proteome</keyword>
<proteinExistence type="predicted"/>
<dbReference type="Pfam" id="PF13193">
    <property type="entry name" value="AMP-binding_C"/>
    <property type="match status" value="1"/>
</dbReference>
<dbReference type="Gene3D" id="3.30.300.30">
    <property type="match status" value="1"/>
</dbReference>